<feature type="compositionally biased region" description="Polar residues" evidence="8">
    <location>
        <begin position="364"/>
        <end position="376"/>
    </location>
</feature>
<reference evidence="10 11" key="1">
    <citation type="submission" date="2019-07" db="EMBL/GenBank/DDBJ databases">
        <authorList>
            <person name="Kim J."/>
        </authorList>
    </citation>
    <scope>NUCLEOTIDE SEQUENCE [LARGE SCALE GENOMIC DNA]</scope>
    <source>
        <strain evidence="10 11">N4</strain>
    </source>
</reference>
<dbReference type="EMBL" id="VNJK01000001">
    <property type="protein sequence ID" value="TVX92528.1"/>
    <property type="molecule type" value="Genomic_DNA"/>
</dbReference>
<keyword evidence="5 9" id="KW-0812">Transmembrane</keyword>
<dbReference type="Proteomes" id="UP000318102">
    <property type="component" value="Unassembled WGS sequence"/>
</dbReference>
<evidence type="ECO:0000256" key="4">
    <source>
        <dbReference type="ARBA" id="ARBA00022544"/>
    </source>
</evidence>
<protein>
    <submittedName>
        <fullName evidence="10">GerAB/ArcD/ProY family transporter</fullName>
    </submittedName>
</protein>
<dbReference type="AlphaFoldDB" id="A0A559IY22"/>
<dbReference type="GO" id="GO:0009847">
    <property type="term" value="P:spore germination"/>
    <property type="evidence" value="ECO:0007669"/>
    <property type="project" value="InterPro"/>
</dbReference>
<evidence type="ECO:0000256" key="9">
    <source>
        <dbReference type="SAM" id="Phobius"/>
    </source>
</evidence>
<evidence type="ECO:0000256" key="8">
    <source>
        <dbReference type="SAM" id="MobiDB-lite"/>
    </source>
</evidence>
<accession>A0A559IY22</accession>
<comment type="similarity">
    <text evidence="2">Belongs to the amino acid-polyamine-organocation (APC) superfamily. Spore germination protein (SGP) (TC 2.A.3.9) family.</text>
</comment>
<feature type="transmembrane region" description="Helical" evidence="9">
    <location>
        <begin position="326"/>
        <end position="348"/>
    </location>
</feature>
<dbReference type="Pfam" id="PF03845">
    <property type="entry name" value="Spore_permease"/>
    <property type="match status" value="1"/>
</dbReference>
<feature type="transmembrane region" description="Helical" evidence="9">
    <location>
        <begin position="78"/>
        <end position="97"/>
    </location>
</feature>
<evidence type="ECO:0000256" key="6">
    <source>
        <dbReference type="ARBA" id="ARBA00022989"/>
    </source>
</evidence>
<dbReference type="OrthoDB" id="2957438at2"/>
<keyword evidence="6 9" id="KW-1133">Transmembrane helix</keyword>
<feature type="transmembrane region" description="Helical" evidence="9">
    <location>
        <begin position="303"/>
        <end position="320"/>
    </location>
</feature>
<feature type="transmembrane region" description="Helical" evidence="9">
    <location>
        <begin position="181"/>
        <end position="201"/>
    </location>
</feature>
<evidence type="ECO:0000313" key="10">
    <source>
        <dbReference type="EMBL" id="TVX92528.1"/>
    </source>
</evidence>
<comment type="subcellular location">
    <subcellularLocation>
        <location evidence="1">Membrane</location>
        <topology evidence="1">Multi-pass membrane protein</topology>
    </subcellularLocation>
</comment>
<feature type="transmembrane region" description="Helical" evidence="9">
    <location>
        <begin position="38"/>
        <end position="57"/>
    </location>
</feature>
<dbReference type="GO" id="GO:0016020">
    <property type="term" value="C:membrane"/>
    <property type="evidence" value="ECO:0007669"/>
    <property type="project" value="UniProtKB-SubCell"/>
</dbReference>
<proteinExistence type="inferred from homology"/>
<keyword evidence="7 9" id="KW-0472">Membrane</keyword>
<dbReference type="RefSeq" id="WP_144988076.1">
    <property type="nucleotide sequence ID" value="NZ_VNJK01000001.1"/>
</dbReference>
<feature type="transmembrane region" description="Helical" evidence="9">
    <location>
        <begin position="117"/>
        <end position="137"/>
    </location>
</feature>
<keyword evidence="11" id="KW-1185">Reference proteome</keyword>
<feature type="transmembrane region" description="Helical" evidence="9">
    <location>
        <begin position="262"/>
        <end position="282"/>
    </location>
</feature>
<keyword evidence="3" id="KW-0813">Transport</keyword>
<evidence type="ECO:0000256" key="2">
    <source>
        <dbReference type="ARBA" id="ARBA00007998"/>
    </source>
</evidence>
<feature type="region of interest" description="Disordered" evidence="8">
    <location>
        <begin position="364"/>
        <end position="389"/>
    </location>
</feature>
<name>A0A559IY22_9BACL</name>
<comment type="caution">
    <text evidence="10">The sequence shown here is derived from an EMBL/GenBank/DDBJ whole genome shotgun (WGS) entry which is preliminary data.</text>
</comment>
<dbReference type="PANTHER" id="PTHR34975:SF2">
    <property type="entry name" value="SPORE GERMINATION PROTEIN A2"/>
    <property type="match status" value="1"/>
</dbReference>
<feature type="transmembrane region" description="Helical" evidence="9">
    <location>
        <begin position="213"/>
        <end position="236"/>
    </location>
</feature>
<feature type="transmembrane region" description="Helical" evidence="9">
    <location>
        <begin position="144"/>
        <end position="161"/>
    </location>
</feature>
<keyword evidence="4" id="KW-0309">Germination</keyword>
<sequence length="389" mass="44086">MNTPIKGYAFAILLFMIVRGIIFFQLPSLVTKEFGTNSWVMLYAYTALVIGHMYLIYKGSKKHKHASIWTIIHTHFPKPIATIFIVIPSLLFWVISFNLANAYARVLQFTSDPSVNIRTISIIILAVVLFTAAHGLYTITKTSVLYYLFSFWIVFFELLQFNDIEFVRYTPFFLKNGHLSFNGILDILGAFLAYETIMFMTPYLEKNTKWITYAALSAFVIGTYYTMYCFLAQGLLPVEQIQDVRFVVLRLYGATQINALEYITDLLFITFIFSAILTASVYTWSGLEGLKTLQTKDRHKENLLIAGVIMITLCYVPFNFDESKLLFSISNIILVCIIVIFTLLYFILPYKDNKASTDTANCDNTTNQAGTTSAPASSSSSSSEGVTQL</sequence>
<dbReference type="InterPro" id="IPR004761">
    <property type="entry name" value="Spore_GerAB"/>
</dbReference>
<organism evidence="10 11">
    <name type="scientific">Paenibacillus agilis</name>
    <dbReference type="NCBI Taxonomy" id="3020863"/>
    <lineage>
        <taxon>Bacteria</taxon>
        <taxon>Bacillati</taxon>
        <taxon>Bacillota</taxon>
        <taxon>Bacilli</taxon>
        <taxon>Bacillales</taxon>
        <taxon>Paenibacillaceae</taxon>
        <taxon>Paenibacillus</taxon>
    </lineage>
</organism>
<evidence type="ECO:0000256" key="7">
    <source>
        <dbReference type="ARBA" id="ARBA00023136"/>
    </source>
</evidence>
<evidence type="ECO:0000256" key="5">
    <source>
        <dbReference type="ARBA" id="ARBA00022692"/>
    </source>
</evidence>
<evidence type="ECO:0000256" key="3">
    <source>
        <dbReference type="ARBA" id="ARBA00022448"/>
    </source>
</evidence>
<evidence type="ECO:0000256" key="1">
    <source>
        <dbReference type="ARBA" id="ARBA00004141"/>
    </source>
</evidence>
<evidence type="ECO:0000313" key="11">
    <source>
        <dbReference type="Proteomes" id="UP000318102"/>
    </source>
</evidence>
<feature type="transmembrane region" description="Helical" evidence="9">
    <location>
        <begin position="7"/>
        <end position="26"/>
    </location>
</feature>
<dbReference type="PANTHER" id="PTHR34975">
    <property type="entry name" value="SPORE GERMINATION PROTEIN A2"/>
    <property type="match status" value="1"/>
</dbReference>
<gene>
    <name evidence="10" type="ORF">FPZ44_05335</name>
</gene>